<feature type="non-terminal residue" evidence="1">
    <location>
        <position position="70"/>
    </location>
</feature>
<evidence type="ECO:0000313" key="1">
    <source>
        <dbReference type="EMBL" id="GAG92845.1"/>
    </source>
</evidence>
<sequence length="70" mass="8461">MKYFKNKNIHKRNGTLELIEAIVIAYNKITITNNNKKLNLLNFHQKINKRLKLSFLKDDLQIYLLRNLLY</sequence>
<dbReference type="EMBL" id="BART01026104">
    <property type="protein sequence ID" value="GAG92845.1"/>
    <property type="molecule type" value="Genomic_DNA"/>
</dbReference>
<comment type="caution">
    <text evidence="1">The sequence shown here is derived from an EMBL/GenBank/DDBJ whole genome shotgun (WGS) entry which is preliminary data.</text>
</comment>
<organism evidence="1">
    <name type="scientific">marine sediment metagenome</name>
    <dbReference type="NCBI Taxonomy" id="412755"/>
    <lineage>
        <taxon>unclassified sequences</taxon>
        <taxon>metagenomes</taxon>
        <taxon>ecological metagenomes</taxon>
    </lineage>
</organism>
<protein>
    <submittedName>
        <fullName evidence="1">Uncharacterized protein</fullName>
    </submittedName>
</protein>
<accession>X1BCU2</accession>
<name>X1BCU2_9ZZZZ</name>
<dbReference type="AlphaFoldDB" id="X1BCU2"/>
<reference evidence="1" key="1">
    <citation type="journal article" date="2014" name="Front. Microbiol.">
        <title>High frequency of phylogenetically diverse reductive dehalogenase-homologous genes in deep subseafloor sedimentary metagenomes.</title>
        <authorList>
            <person name="Kawai M."/>
            <person name="Futagami T."/>
            <person name="Toyoda A."/>
            <person name="Takaki Y."/>
            <person name="Nishi S."/>
            <person name="Hori S."/>
            <person name="Arai W."/>
            <person name="Tsubouchi T."/>
            <person name="Morono Y."/>
            <person name="Uchiyama I."/>
            <person name="Ito T."/>
            <person name="Fujiyama A."/>
            <person name="Inagaki F."/>
            <person name="Takami H."/>
        </authorList>
    </citation>
    <scope>NUCLEOTIDE SEQUENCE</scope>
    <source>
        <strain evidence="1">Expedition CK06-06</strain>
    </source>
</reference>
<proteinExistence type="predicted"/>
<gene>
    <name evidence="1" type="ORF">S01H4_46663</name>
</gene>